<dbReference type="EMBL" id="JANUBF010000022">
    <property type="protein sequence ID" value="MCS4037606.1"/>
    <property type="molecule type" value="Genomic_DNA"/>
</dbReference>
<name>A0A840EH26_9BACT</name>
<comment type="function">
    <text evidence="12">Catalyzes the conversion of 4-hydroxy-tetrahydrodipicolinate (HTPA) to tetrahydrodipicolinate.</text>
</comment>
<feature type="active site" description="Proton donor" evidence="12">
    <location>
        <position position="140"/>
    </location>
</feature>
<evidence type="ECO:0000256" key="10">
    <source>
        <dbReference type="ARBA" id="ARBA00049080"/>
    </source>
</evidence>
<feature type="binding site" evidence="12">
    <location>
        <position position="137"/>
    </location>
    <ligand>
        <name>(S)-2,3,4,5-tetrahydrodipicolinate</name>
        <dbReference type="ChEBI" id="CHEBI:16845"/>
    </ligand>
</feature>
<keyword evidence="7 12" id="KW-0457">Lysine biosynthesis</keyword>
<proteinExistence type="inferred from homology"/>
<dbReference type="GeneID" id="83728010"/>
<gene>
    <name evidence="12" type="primary">dapB</name>
    <name evidence="15" type="ORF">GGP71_002939</name>
    <name evidence="16" type="ORF">GGP83_002399</name>
    <name evidence="18" type="ORF">GGP99_003210</name>
    <name evidence="17" type="ORF">GGQ01_002689</name>
</gene>
<dbReference type="Proteomes" id="UP001155040">
    <property type="component" value="Unassembled WGS sequence"/>
</dbReference>
<evidence type="ECO:0000313" key="18">
    <source>
        <dbReference type="EMBL" id="MCS4159223.1"/>
    </source>
</evidence>
<dbReference type="SUPFAM" id="SSF51735">
    <property type="entry name" value="NAD(P)-binding Rossmann-fold domains"/>
    <property type="match status" value="1"/>
</dbReference>
<comment type="caution">
    <text evidence="12">Lacks conserved residue(s) required for the propagation of feature annotation.</text>
</comment>
<organism evidence="15 19">
    <name type="scientific">Salinibacter ruber</name>
    <dbReference type="NCBI Taxonomy" id="146919"/>
    <lineage>
        <taxon>Bacteria</taxon>
        <taxon>Pseudomonadati</taxon>
        <taxon>Rhodothermota</taxon>
        <taxon>Rhodothermia</taxon>
        <taxon>Rhodothermales</taxon>
        <taxon>Salinibacteraceae</taxon>
        <taxon>Salinibacter</taxon>
    </lineage>
</organism>
<evidence type="ECO:0000256" key="11">
    <source>
        <dbReference type="ARBA" id="ARBA00049396"/>
    </source>
</evidence>
<dbReference type="GO" id="GO:0050661">
    <property type="term" value="F:NADP binding"/>
    <property type="evidence" value="ECO:0007669"/>
    <property type="project" value="UniProtKB-UniRule"/>
</dbReference>
<feature type="binding site" evidence="12">
    <location>
        <position position="33"/>
    </location>
    <ligand>
        <name>NAD(+)</name>
        <dbReference type="ChEBI" id="CHEBI:57540"/>
    </ligand>
</feature>
<dbReference type="InterPro" id="IPR036291">
    <property type="entry name" value="NAD(P)-bd_dom_sf"/>
</dbReference>
<comment type="caution">
    <text evidence="15">The sequence shown here is derived from an EMBL/GenBank/DDBJ whole genome shotgun (WGS) entry which is preliminary data.</text>
</comment>
<dbReference type="EMBL" id="JANUAU010000011">
    <property type="protein sequence ID" value="MCS3678996.1"/>
    <property type="molecule type" value="Genomic_DNA"/>
</dbReference>
<keyword evidence="6 12" id="KW-0520">NAD</keyword>
<comment type="catalytic activity">
    <reaction evidence="11 12">
        <text>(S)-2,3,4,5-tetrahydrodipicolinate + NAD(+) + H2O = (2S,4S)-4-hydroxy-2,3,4,5-tetrahydrodipicolinate + NADH + H(+)</text>
        <dbReference type="Rhea" id="RHEA:35323"/>
        <dbReference type="ChEBI" id="CHEBI:15377"/>
        <dbReference type="ChEBI" id="CHEBI:15378"/>
        <dbReference type="ChEBI" id="CHEBI:16845"/>
        <dbReference type="ChEBI" id="CHEBI:57540"/>
        <dbReference type="ChEBI" id="CHEBI:57945"/>
        <dbReference type="ChEBI" id="CHEBI:67139"/>
        <dbReference type="EC" id="1.17.1.8"/>
    </reaction>
</comment>
<dbReference type="NCBIfam" id="TIGR00036">
    <property type="entry name" value="dapB"/>
    <property type="match status" value="1"/>
</dbReference>
<evidence type="ECO:0000256" key="9">
    <source>
        <dbReference type="ARBA" id="ARBA00038983"/>
    </source>
</evidence>
<dbReference type="Pfam" id="PF05173">
    <property type="entry name" value="DapB_C"/>
    <property type="match status" value="1"/>
</dbReference>
<comment type="catalytic activity">
    <reaction evidence="10 12">
        <text>(S)-2,3,4,5-tetrahydrodipicolinate + NADP(+) + H2O = (2S,4S)-4-hydroxy-2,3,4,5-tetrahydrodipicolinate + NADPH + H(+)</text>
        <dbReference type="Rhea" id="RHEA:35331"/>
        <dbReference type="ChEBI" id="CHEBI:15377"/>
        <dbReference type="ChEBI" id="CHEBI:15378"/>
        <dbReference type="ChEBI" id="CHEBI:16845"/>
        <dbReference type="ChEBI" id="CHEBI:57783"/>
        <dbReference type="ChEBI" id="CHEBI:58349"/>
        <dbReference type="ChEBI" id="CHEBI:67139"/>
        <dbReference type="EC" id="1.17.1.8"/>
    </reaction>
</comment>
<evidence type="ECO:0000259" key="13">
    <source>
        <dbReference type="Pfam" id="PF01113"/>
    </source>
</evidence>
<dbReference type="GO" id="GO:0009089">
    <property type="term" value="P:lysine biosynthetic process via diaminopimelate"/>
    <property type="evidence" value="ECO:0007669"/>
    <property type="project" value="UniProtKB-UniRule"/>
</dbReference>
<dbReference type="Proteomes" id="UP001155110">
    <property type="component" value="Unassembled WGS sequence"/>
</dbReference>
<evidence type="ECO:0000313" key="15">
    <source>
        <dbReference type="EMBL" id="MCS3678996.1"/>
    </source>
</evidence>
<feature type="binding site" evidence="12">
    <location>
        <begin position="101"/>
        <end position="104"/>
    </location>
    <ligand>
        <name>NAD(+)</name>
        <dbReference type="ChEBI" id="CHEBI:57540"/>
    </ligand>
</feature>
<dbReference type="PANTHER" id="PTHR20836">
    <property type="entry name" value="DIHYDRODIPICOLINATE REDUCTASE"/>
    <property type="match status" value="1"/>
</dbReference>
<evidence type="ECO:0000256" key="1">
    <source>
        <dbReference type="ARBA" id="ARBA00006642"/>
    </source>
</evidence>
<dbReference type="EC" id="1.17.1.8" evidence="9 12"/>
<evidence type="ECO:0000256" key="8">
    <source>
        <dbReference type="ARBA" id="ARBA00037922"/>
    </source>
</evidence>
<dbReference type="GO" id="GO:0019877">
    <property type="term" value="P:diaminopimelate biosynthetic process"/>
    <property type="evidence" value="ECO:0007669"/>
    <property type="project" value="UniProtKB-UniRule"/>
</dbReference>
<evidence type="ECO:0000313" key="17">
    <source>
        <dbReference type="EMBL" id="MCS4037606.1"/>
    </source>
</evidence>
<dbReference type="InterPro" id="IPR000846">
    <property type="entry name" value="DapB_N"/>
</dbReference>
<dbReference type="HAMAP" id="MF_00102">
    <property type="entry name" value="DapB"/>
    <property type="match status" value="1"/>
</dbReference>
<comment type="pathway">
    <text evidence="8 12">Amino-acid biosynthesis; L-lysine biosynthesis via DAP pathway; (S)-tetrahydrodipicolinate from L-aspartate: step 4/4.</text>
</comment>
<dbReference type="GO" id="GO:0008839">
    <property type="term" value="F:4-hydroxy-tetrahydrodipicolinate reductase"/>
    <property type="evidence" value="ECO:0007669"/>
    <property type="project" value="UniProtKB-UniRule"/>
</dbReference>
<dbReference type="GO" id="GO:0016726">
    <property type="term" value="F:oxidoreductase activity, acting on CH or CH2 groups, NAD or NADP as acceptor"/>
    <property type="evidence" value="ECO:0007669"/>
    <property type="project" value="UniProtKB-UniRule"/>
</dbReference>
<feature type="binding site" evidence="12">
    <location>
        <begin position="146"/>
        <end position="147"/>
    </location>
    <ligand>
        <name>(S)-2,3,4,5-tetrahydrodipicolinate</name>
        <dbReference type="ChEBI" id="CHEBI:16845"/>
    </ligand>
</feature>
<comment type="subcellular location">
    <subcellularLocation>
        <location evidence="12">Cytoplasm</location>
    </subcellularLocation>
</comment>
<dbReference type="PANTHER" id="PTHR20836:SF0">
    <property type="entry name" value="4-HYDROXY-TETRAHYDRODIPICOLINATE REDUCTASE 1, CHLOROPLASTIC-RELATED"/>
    <property type="match status" value="1"/>
</dbReference>
<dbReference type="SUPFAM" id="SSF55347">
    <property type="entry name" value="Glyceraldehyde-3-phosphate dehydrogenase-like, C-terminal domain"/>
    <property type="match status" value="1"/>
</dbReference>
<dbReference type="Proteomes" id="UP001155027">
    <property type="component" value="Unassembled WGS sequence"/>
</dbReference>
<evidence type="ECO:0000256" key="3">
    <source>
        <dbReference type="ARBA" id="ARBA00022857"/>
    </source>
</evidence>
<feature type="domain" description="Dihydrodipicolinate reductase N-terminal" evidence="13">
    <location>
        <begin position="1"/>
        <end position="104"/>
    </location>
</feature>
<dbReference type="Pfam" id="PF01113">
    <property type="entry name" value="DapB_N"/>
    <property type="match status" value="1"/>
</dbReference>
<evidence type="ECO:0000256" key="4">
    <source>
        <dbReference type="ARBA" id="ARBA00022915"/>
    </source>
</evidence>
<keyword evidence="3 12" id="KW-0521">NADP</keyword>
<reference evidence="15" key="1">
    <citation type="submission" date="2022-08" db="EMBL/GenBank/DDBJ databases">
        <title>Genomic Encyclopedia of Type Strains, Phase V (KMG-V): Genome sequencing to study the core and pangenomes of soil and plant-associated prokaryotes.</title>
        <authorList>
            <person name="Whitman W."/>
        </authorList>
    </citation>
    <scope>NUCLEOTIDE SEQUENCE</scope>
    <source>
        <strain evidence="15">0</strain>
        <strain evidence="16">SP2017</strain>
        <strain evidence="18">SP3002</strain>
        <strain evidence="17">SP3012</strain>
    </source>
</reference>
<evidence type="ECO:0000256" key="12">
    <source>
        <dbReference type="HAMAP-Rule" id="MF_00102"/>
    </source>
</evidence>
<keyword evidence="2 12" id="KW-0028">Amino-acid biosynthesis</keyword>
<evidence type="ECO:0000313" key="16">
    <source>
        <dbReference type="EMBL" id="MCS3952432.1"/>
    </source>
</evidence>
<evidence type="ECO:0000313" key="19">
    <source>
        <dbReference type="Proteomes" id="UP001155027"/>
    </source>
</evidence>
<dbReference type="PIRSF" id="PIRSF000161">
    <property type="entry name" value="DHPR"/>
    <property type="match status" value="1"/>
</dbReference>
<evidence type="ECO:0000259" key="14">
    <source>
        <dbReference type="Pfam" id="PF05173"/>
    </source>
</evidence>
<comment type="similarity">
    <text evidence="1 12">Belongs to the DapB family.</text>
</comment>
<accession>A0A840EH26</accession>
<comment type="caution">
    <text evidence="12">Was originally thought to be a dihydrodipicolinate reductase (DHDPR), catalyzing the conversion of dihydrodipicolinate to tetrahydrodipicolinate. However, it was shown in E.coli that the substrate of the enzymatic reaction is not dihydrodipicolinate (DHDP) but in fact (2S,4S)-4-hydroxy-2,3,4,5-tetrahydrodipicolinic acid (HTPA), the product released by the DapA-catalyzed reaction.</text>
</comment>
<dbReference type="AlphaFoldDB" id="A0A840EH26"/>
<dbReference type="InterPro" id="IPR022663">
    <property type="entry name" value="DapB_C"/>
</dbReference>
<keyword evidence="5 12" id="KW-0560">Oxidoreductase</keyword>
<dbReference type="GO" id="GO:0005829">
    <property type="term" value="C:cytosol"/>
    <property type="evidence" value="ECO:0007669"/>
    <property type="project" value="TreeGrafter"/>
</dbReference>
<evidence type="ECO:0000256" key="6">
    <source>
        <dbReference type="ARBA" id="ARBA00023027"/>
    </source>
</evidence>
<keyword evidence="4 12" id="KW-0220">Diaminopimelate biosynthesis</keyword>
<dbReference type="EMBL" id="JANTZM010000020">
    <property type="protein sequence ID" value="MCS4159223.1"/>
    <property type="molecule type" value="Genomic_DNA"/>
</dbReference>
<feature type="active site" description="Proton donor/acceptor" evidence="12">
    <location>
        <position position="136"/>
    </location>
</feature>
<dbReference type="InterPro" id="IPR023940">
    <property type="entry name" value="DHDPR_bac"/>
</dbReference>
<dbReference type="GO" id="GO:0051287">
    <property type="term" value="F:NAD binding"/>
    <property type="evidence" value="ECO:0007669"/>
    <property type="project" value="UniProtKB-UniRule"/>
</dbReference>
<evidence type="ECO:0000256" key="7">
    <source>
        <dbReference type="ARBA" id="ARBA00023154"/>
    </source>
</evidence>
<feature type="domain" description="Dihydrodipicolinate reductase C-terminal" evidence="14">
    <location>
        <begin position="107"/>
        <end position="240"/>
    </location>
</feature>
<dbReference type="Proteomes" id="UP001155010">
    <property type="component" value="Unassembled WGS sequence"/>
</dbReference>
<sequence length="246" mass="26980">MKLALVGTGQMGGAVAREAEADSHEVVARFHSDRPFLEASRSAVGEADMAVDFSLPELAVPHLRRCCEWQVPVVMGTTGWYDALDDVRTLVQEHDASVLYAPNFSIGVAVLSRALGHVTTLMDALDDYDAFVQELHHTKKADSPSGTAQMLAEQVVDGLSRKDHVEPETQHQRIDPSAVHVSSTRAGTAFGEHTVAFDSPFDRVALRHRAKNRRGFAAGVLRAAEWLRGRRGLFTLDDVLDDWLNA</sequence>
<protein>
    <recommendedName>
        <fullName evidence="9 12">4-hydroxy-tetrahydrodipicolinate reductase</fullName>
        <shortName evidence="12">HTPA reductase</shortName>
        <ecNumber evidence="9 12">1.17.1.8</ecNumber>
    </recommendedName>
</protein>
<evidence type="ECO:0000256" key="2">
    <source>
        <dbReference type="ARBA" id="ARBA00022605"/>
    </source>
</evidence>
<feature type="binding site" evidence="12">
    <location>
        <position position="34"/>
    </location>
    <ligand>
        <name>NADP(+)</name>
        <dbReference type="ChEBI" id="CHEBI:58349"/>
    </ligand>
</feature>
<dbReference type="Gene3D" id="3.30.360.10">
    <property type="entry name" value="Dihydrodipicolinate Reductase, domain 2"/>
    <property type="match status" value="1"/>
</dbReference>
<evidence type="ECO:0000256" key="5">
    <source>
        <dbReference type="ARBA" id="ARBA00023002"/>
    </source>
</evidence>
<dbReference type="EMBL" id="JANUBB010000009">
    <property type="protein sequence ID" value="MCS3952432.1"/>
    <property type="molecule type" value="Genomic_DNA"/>
</dbReference>
<feature type="binding site" evidence="12">
    <location>
        <begin position="76"/>
        <end position="78"/>
    </location>
    <ligand>
        <name>NAD(+)</name>
        <dbReference type="ChEBI" id="CHEBI:57540"/>
    </ligand>
</feature>
<dbReference type="Gene3D" id="3.40.50.720">
    <property type="entry name" value="NAD(P)-binding Rossmann-like Domain"/>
    <property type="match status" value="1"/>
</dbReference>
<keyword evidence="12" id="KW-0963">Cytoplasm</keyword>
<dbReference type="RefSeq" id="WP_112903679.1">
    <property type="nucleotide sequence ID" value="NZ_CALTRY010000003.1"/>
</dbReference>
<comment type="subunit">
    <text evidence="12">Homotetramer.</text>
</comment>